<proteinExistence type="predicted"/>
<dbReference type="EMBL" id="CP006935">
    <property type="protein sequence ID" value="AHC40589.1"/>
    <property type="molecule type" value="Genomic_DNA"/>
</dbReference>
<sequence length="123" mass="13455">MLFSHKLAIPLIGGVAGISATVYSTTSSTDYLSDEQHAQRMGNCRDVLGEVNKPQVKLGGHLIACITEQESPKESVVKFKWFDSWGDSQPKVVKGMTITDSGNLRIVLEGAENVGSRLWQFES</sequence>
<reference evidence="1 2" key="1">
    <citation type="journal article" date="2014" name="Genome Announc.">
        <title>Complete Genome Sequence of Mycoplasma ovis Strain Michigan, a Hemoplasma of Sheep with Two Distinct 16S rRNA Genes.</title>
        <authorList>
            <person name="Deshuillers P.L."/>
            <person name="Santos A.P."/>
            <person name="do Nascimento N.C."/>
            <person name="Hampel J.A."/>
            <person name="Bergin I.L."/>
            <person name="Dyson M.C."/>
            <person name="Messick J.B."/>
        </authorList>
    </citation>
    <scope>NUCLEOTIDE SEQUENCE [LARGE SCALE GENOMIC DNA]</scope>
    <source>
        <strain evidence="1 2">Michigan</strain>
    </source>
</reference>
<protein>
    <submittedName>
        <fullName evidence="1">Uncharacterized protein</fullName>
    </submittedName>
</protein>
<evidence type="ECO:0000313" key="2">
    <source>
        <dbReference type="Proteomes" id="UP000018745"/>
    </source>
</evidence>
<dbReference type="RefSeq" id="WP_024071618.1">
    <property type="nucleotide sequence ID" value="NC_023062.1"/>
</dbReference>
<accession>A0ABM5P2A0</accession>
<organism evidence="1 2">
    <name type="scientific">Mycoplasma ovis str. Michigan</name>
    <dbReference type="NCBI Taxonomy" id="1415773"/>
    <lineage>
        <taxon>Bacteria</taxon>
        <taxon>Bacillati</taxon>
        <taxon>Mycoplasmatota</taxon>
        <taxon>Mollicutes</taxon>
        <taxon>Mycoplasmataceae</taxon>
        <taxon>Mycoplasma</taxon>
    </lineage>
</organism>
<dbReference type="Proteomes" id="UP000018745">
    <property type="component" value="Chromosome"/>
</dbReference>
<gene>
    <name evidence="1" type="ORF">OVS_04310</name>
</gene>
<name>A0ABM5P2A0_9MOLU</name>
<evidence type="ECO:0000313" key="1">
    <source>
        <dbReference type="EMBL" id="AHC40589.1"/>
    </source>
</evidence>
<keyword evidence="2" id="KW-1185">Reference proteome</keyword>